<dbReference type="Proteomes" id="UP001592529">
    <property type="component" value="Unassembled WGS sequence"/>
</dbReference>
<feature type="domain" description="HTH cro/C1-type" evidence="5">
    <location>
        <begin position="30"/>
        <end position="81"/>
    </location>
</feature>
<keyword evidence="7" id="KW-1185">Reference proteome</keyword>
<dbReference type="CDD" id="cd00093">
    <property type="entry name" value="HTH_XRE"/>
    <property type="match status" value="1"/>
</dbReference>
<evidence type="ECO:0000313" key="6">
    <source>
        <dbReference type="EMBL" id="MFC1428606.1"/>
    </source>
</evidence>
<organism evidence="6 7">
    <name type="scientific">Streptacidiphilus alkalitolerans</name>
    <dbReference type="NCBI Taxonomy" id="3342712"/>
    <lineage>
        <taxon>Bacteria</taxon>
        <taxon>Bacillati</taxon>
        <taxon>Actinomycetota</taxon>
        <taxon>Actinomycetes</taxon>
        <taxon>Kitasatosporales</taxon>
        <taxon>Streptomycetaceae</taxon>
        <taxon>Streptacidiphilus</taxon>
    </lineage>
</organism>
<proteinExistence type="predicted"/>
<evidence type="ECO:0000313" key="7">
    <source>
        <dbReference type="Proteomes" id="UP001592529"/>
    </source>
</evidence>
<dbReference type="Gene3D" id="1.10.260.40">
    <property type="entry name" value="lambda repressor-like DNA-binding domains"/>
    <property type="match status" value="1"/>
</dbReference>
<accession>A0ABV6WRL8</accession>
<feature type="region of interest" description="Disordered" evidence="4">
    <location>
        <begin position="104"/>
        <end position="157"/>
    </location>
</feature>
<dbReference type="NCBIfam" id="NF047542">
    <property type="entry name" value="telomere_Tap"/>
    <property type="match status" value="1"/>
</dbReference>
<comment type="caution">
    <text evidence="6">The sequence shown here is derived from an EMBL/GenBank/DDBJ whole genome shotgun (WGS) entry which is preliminary data.</text>
</comment>
<keyword evidence="2" id="KW-0238">DNA-binding</keyword>
<feature type="compositionally biased region" description="Low complexity" evidence="4">
    <location>
        <begin position="113"/>
        <end position="141"/>
    </location>
</feature>
<dbReference type="EMBL" id="JBHFAA010000025">
    <property type="protein sequence ID" value="MFC1428606.1"/>
    <property type="molecule type" value="Genomic_DNA"/>
</dbReference>
<protein>
    <submittedName>
        <fullName evidence="6">Helix-turn-helix domain-containing protein</fullName>
    </submittedName>
</protein>
<dbReference type="PANTHER" id="PTHR36511">
    <property type="entry name" value="MERR FAMILY BACTERIAL REGULATORY PROTEIN"/>
    <property type="match status" value="1"/>
</dbReference>
<dbReference type="InterPro" id="IPR001387">
    <property type="entry name" value="Cro/C1-type_HTH"/>
</dbReference>
<reference evidence="6 7" key="1">
    <citation type="submission" date="2024-09" db="EMBL/GenBank/DDBJ databases">
        <authorList>
            <person name="Lee S.D."/>
        </authorList>
    </citation>
    <scope>NUCLEOTIDE SEQUENCE [LARGE SCALE GENOMIC DNA]</scope>
    <source>
        <strain evidence="6 7">N1-12</strain>
    </source>
</reference>
<evidence type="ECO:0000259" key="5">
    <source>
        <dbReference type="PROSITE" id="PS50943"/>
    </source>
</evidence>
<evidence type="ECO:0000256" key="1">
    <source>
        <dbReference type="ARBA" id="ARBA00023015"/>
    </source>
</evidence>
<dbReference type="RefSeq" id="WP_380528108.1">
    <property type="nucleotide sequence ID" value="NZ_JBHFAA010000025.1"/>
</dbReference>
<dbReference type="InterPro" id="IPR010982">
    <property type="entry name" value="Lambda_DNA-bd_dom_sf"/>
</dbReference>
<dbReference type="SUPFAM" id="SSF47413">
    <property type="entry name" value="lambda repressor-like DNA-binding domains"/>
    <property type="match status" value="1"/>
</dbReference>
<keyword evidence="1" id="KW-0805">Transcription regulation</keyword>
<dbReference type="PANTHER" id="PTHR36511:SF3">
    <property type="entry name" value="ANTITOXIN HIGA-2"/>
    <property type="match status" value="1"/>
</dbReference>
<dbReference type="PROSITE" id="PS50943">
    <property type="entry name" value="HTH_CROC1"/>
    <property type="match status" value="1"/>
</dbReference>
<evidence type="ECO:0000256" key="3">
    <source>
        <dbReference type="ARBA" id="ARBA00023163"/>
    </source>
</evidence>
<dbReference type="InterPro" id="IPR052359">
    <property type="entry name" value="HTH-type_reg/antitoxin"/>
</dbReference>
<name>A0ABV6WRL8_9ACTN</name>
<keyword evidence="3" id="KW-0804">Transcription</keyword>
<dbReference type="Pfam" id="PF01381">
    <property type="entry name" value="HTH_3"/>
    <property type="match status" value="1"/>
</dbReference>
<evidence type="ECO:0000256" key="2">
    <source>
        <dbReference type="ARBA" id="ARBA00023125"/>
    </source>
</evidence>
<sequence length="758" mass="80947">MATEENLFNAVDALLQGEEPVLPLPEERVRLREAAGVTQARLAQVLESTTQSVKNWEAARSEPRPPRLQAYKRLLDGWAARYPAPQSLVPDAVAAPAVPSTFAPAAPAPAPEPEVSAAPAPAHTAPTTATAATAPRAAAAARGTSRKPGAAKAAPVADDRFPHGPLAVLDGDGLAYAAGGLVLECEATTIAQLVDWTLNKSGLGAPRLHRNGRDGDPLIVLTAAACERFGLPLSLLDDEETMRSMRLPEDHRVVKALTRAKWKLTRRGFGPWARVYRPAVGSARHCVQFAVLPWNALEERAFGDAAALPAPDLARVLSVYATRVITPRGSTAVTGLELMTALRPPTRAVKEGGVWVSAPNPGALHEAVDAAPPEVPKEHPLARDWTGGFLDEEAYQWVRPMELLGDVETMLPWAVGLDINTAFLAAASRLSVGLSAPVHLDHPEFDKKLPGSWLVDLSHIELDPRLPSPFTPSGQRPTGPAWYATPTVAYAVELGGAVHPIEAFVRTESGPYLDPWHDRLKDAYVSLMAEAGIPVDKDTDEKRFLAAMAAHGVFKTKDKDLAKVALGDGGPGEFAALRQLLREAGVGELADLPDEQLAAAQLRHRQIAMVLGAVKSTVKGGIGKLRERNRSKDIADGERWPALERPTWRPDIRAAVIAKARVNMHRKMARTALETGRFPLAVLSDCVVYASADPSPLGFLPLTGAGKVLPGSFRLGATPGLAKVEGVNTMLWAVGLMEDNLNPARHIKGGDAVTDEGE</sequence>
<gene>
    <name evidence="6" type="ORF">ACEZCY_36130</name>
</gene>
<evidence type="ECO:0000256" key="4">
    <source>
        <dbReference type="SAM" id="MobiDB-lite"/>
    </source>
</evidence>